<feature type="compositionally biased region" description="Low complexity" evidence="1">
    <location>
        <begin position="7"/>
        <end position="19"/>
    </location>
</feature>
<dbReference type="InterPro" id="IPR046867">
    <property type="entry name" value="AldOxase/xan_DH_MoCoBD2"/>
</dbReference>
<dbReference type="Pfam" id="PF20256">
    <property type="entry name" value="MoCoBD_2"/>
    <property type="match status" value="1"/>
</dbReference>
<accession>A0ABV8HGP0</accession>
<dbReference type="Gene3D" id="3.90.1170.50">
    <property type="entry name" value="Aldehyde oxidase/xanthine dehydrogenase, a/b hammerhead"/>
    <property type="match status" value="1"/>
</dbReference>
<dbReference type="Pfam" id="PF02738">
    <property type="entry name" value="MoCoBD_1"/>
    <property type="match status" value="1"/>
</dbReference>
<dbReference type="InterPro" id="IPR008274">
    <property type="entry name" value="AldOxase/xan_DH_MoCoBD1"/>
</dbReference>
<dbReference type="InterPro" id="IPR036856">
    <property type="entry name" value="Ald_Oxase/Xan_DH_a/b_sf"/>
</dbReference>
<evidence type="ECO:0000256" key="1">
    <source>
        <dbReference type="SAM" id="MobiDB-lite"/>
    </source>
</evidence>
<keyword evidence="4" id="KW-1185">Reference proteome</keyword>
<dbReference type="EMBL" id="JBHSBB010000006">
    <property type="protein sequence ID" value="MFC4031080.1"/>
    <property type="molecule type" value="Genomic_DNA"/>
</dbReference>
<gene>
    <name evidence="3" type="ORF">ACFO3J_06295</name>
</gene>
<dbReference type="Pfam" id="PF01315">
    <property type="entry name" value="Ald_Xan_dh_C"/>
    <property type="match status" value="1"/>
</dbReference>
<organism evidence="3 4">
    <name type="scientific">Streptomyces polygonati</name>
    <dbReference type="NCBI Taxonomy" id="1617087"/>
    <lineage>
        <taxon>Bacteria</taxon>
        <taxon>Bacillati</taxon>
        <taxon>Actinomycetota</taxon>
        <taxon>Actinomycetes</taxon>
        <taxon>Kitasatosporales</taxon>
        <taxon>Streptomycetaceae</taxon>
        <taxon>Streptomyces</taxon>
    </lineage>
</organism>
<dbReference type="SMART" id="SM01008">
    <property type="entry name" value="Ald_Xan_dh_C"/>
    <property type="match status" value="1"/>
</dbReference>
<dbReference type="InterPro" id="IPR037165">
    <property type="entry name" value="AldOxase/xan_DH_Mopterin-bd_sf"/>
</dbReference>
<comment type="caution">
    <text evidence="3">The sequence shown here is derived from an EMBL/GenBank/DDBJ whole genome shotgun (WGS) entry which is preliminary data.</text>
</comment>
<reference evidence="4" key="1">
    <citation type="journal article" date="2019" name="Int. J. Syst. Evol. Microbiol.">
        <title>The Global Catalogue of Microorganisms (GCM) 10K type strain sequencing project: providing services to taxonomists for standard genome sequencing and annotation.</title>
        <authorList>
            <consortium name="The Broad Institute Genomics Platform"/>
            <consortium name="The Broad Institute Genome Sequencing Center for Infectious Disease"/>
            <person name="Wu L."/>
            <person name="Ma J."/>
        </authorList>
    </citation>
    <scope>NUCLEOTIDE SEQUENCE [LARGE SCALE GENOMIC DNA]</scope>
    <source>
        <strain evidence="4">CGMCC 4.7237</strain>
    </source>
</reference>
<sequence>MTAMSEGSGAAAAPGPVSGRLPGRVPAGLTQGSVTKGGIGESTLRPDGILKVTGEFAYSSDLWHEDMLWGHTLRSTVAHARILSVDTAEALAVPGVYAVLTYDDLPTEVRHYGLEIRDTPVLAHGKVRHHGEPVALVAADHPETARRAAAKIRIVYEELPVVTDEASATGPGAALVHEDRDDHHIGHVPHPNIVHRQPVVRGNADEAARRADVVVSGSYVFGMQDQAFLGPESGLAVPAEDGGVDLYVATQWLHSDLRQIAPVLGLPESKVRMTLSGVGGAFGGREDLSMQIHGCLLALRTGKPVKIVYNRFESFFGHVHRHPAKLWYEHGATRDGKLTHMRCRIVLDGGAYASSSPAVVGNAASLSAGPYVIDDVDIEAVALYTNNPPCGAMRGFGAVQACFAYEAQMDKLAARLGLDPVEFRQRNAMEQGTIMPTGQPVDSPAPVAELLRRVKSLPLPPARQWETTEGADVRALPGGLSNTTHGEGVVRGVGYAVGIKNVGFSEGFDDYSTARVRIEVINGEPVATVHTAMAEVGQGGVTVHAQIARSELGVTQVTIQPADTRVGSAGSTSASRQTYMTGGAVKNTCEAVREKVLDIGRGKFGSHHPAWATAELLLEDGKVVTDGGEALADLADVLEGESVDLELEFRHRPTQPFDLRTGQGHGHVQYSFAAHRAVVEVDTELGLVKVVELACAQDVGKALNPLSVVGQIQGGTVQGLGVAVMEEIVIDPRTAKVRNPSFTDYLIPTILDTPTIPVDILELADTRAPYGLRGVGEAPTLSSTPAVLAAIRQATGLELARTPVRPEHLTGT</sequence>
<dbReference type="InterPro" id="IPR016208">
    <property type="entry name" value="Ald_Oxase/xanthine_DH-like"/>
</dbReference>
<dbReference type="SUPFAM" id="SSF56003">
    <property type="entry name" value="Molybdenum cofactor-binding domain"/>
    <property type="match status" value="1"/>
</dbReference>
<name>A0ABV8HGP0_9ACTN</name>
<dbReference type="RefSeq" id="WP_386426912.1">
    <property type="nucleotide sequence ID" value="NZ_JBHSBB010000006.1"/>
</dbReference>
<evidence type="ECO:0000259" key="2">
    <source>
        <dbReference type="SMART" id="SM01008"/>
    </source>
</evidence>
<proteinExistence type="predicted"/>
<dbReference type="Gene3D" id="3.30.365.10">
    <property type="entry name" value="Aldehyde oxidase/xanthine dehydrogenase, molybdopterin binding domain"/>
    <property type="match status" value="4"/>
</dbReference>
<dbReference type="PANTHER" id="PTHR11908:SF157">
    <property type="entry name" value="XANTHINE DEHYDROGENASE SUBUNIT D-RELATED"/>
    <property type="match status" value="1"/>
</dbReference>
<evidence type="ECO:0000313" key="4">
    <source>
        <dbReference type="Proteomes" id="UP001595765"/>
    </source>
</evidence>
<dbReference type="SUPFAM" id="SSF54665">
    <property type="entry name" value="CO dehydrogenase molybdoprotein N-domain-like"/>
    <property type="match status" value="1"/>
</dbReference>
<dbReference type="Proteomes" id="UP001595765">
    <property type="component" value="Unassembled WGS sequence"/>
</dbReference>
<evidence type="ECO:0000313" key="3">
    <source>
        <dbReference type="EMBL" id="MFC4031080.1"/>
    </source>
</evidence>
<feature type="domain" description="Aldehyde oxidase/xanthine dehydrogenase a/b hammerhead" evidence="2">
    <location>
        <begin position="53"/>
        <end position="160"/>
    </location>
</feature>
<protein>
    <submittedName>
        <fullName evidence="3">Xanthine dehydrogenase family protein molybdopterin-binding subunit</fullName>
    </submittedName>
</protein>
<dbReference type="InterPro" id="IPR000674">
    <property type="entry name" value="Ald_Oxase/Xan_DH_a/b"/>
</dbReference>
<feature type="region of interest" description="Disordered" evidence="1">
    <location>
        <begin position="1"/>
        <end position="40"/>
    </location>
</feature>
<dbReference type="PANTHER" id="PTHR11908">
    <property type="entry name" value="XANTHINE DEHYDROGENASE"/>
    <property type="match status" value="1"/>
</dbReference>